<evidence type="ECO:0000313" key="1">
    <source>
        <dbReference type="EMBL" id="MBB3327735.1"/>
    </source>
</evidence>
<accession>A0A7W5JWS7</accession>
<comment type="caution">
    <text evidence="1">The sequence shown here is derived from an EMBL/GenBank/DDBJ whole genome shotgun (WGS) entry which is preliminary data.</text>
</comment>
<evidence type="ECO:0000313" key="2">
    <source>
        <dbReference type="Proteomes" id="UP000565572"/>
    </source>
</evidence>
<sequence length="110" mass="12237">MTEPGADRRPALLERYRALVDHDLPAAARADGWSLRLNHCFGRVLLDDAVGGCWYDHLDRRGGPAYRQLDDAQLGGAVALGERLLTEGDPLLRTLDARSLAWRGKAPKRY</sequence>
<gene>
    <name evidence="1" type="ORF">FHX39_002679</name>
</gene>
<keyword evidence="2" id="KW-1185">Reference proteome</keyword>
<protein>
    <recommendedName>
        <fullName evidence="3">GCN5-related N-acetyltransferase</fullName>
    </recommendedName>
</protein>
<proteinExistence type="predicted"/>
<name>A0A7W5JWS7_9ACTN</name>
<organism evidence="1 2">
    <name type="scientific">Microlunatus antarcticus</name>
    <dbReference type="NCBI Taxonomy" id="53388"/>
    <lineage>
        <taxon>Bacteria</taxon>
        <taxon>Bacillati</taxon>
        <taxon>Actinomycetota</taxon>
        <taxon>Actinomycetes</taxon>
        <taxon>Propionibacteriales</taxon>
        <taxon>Propionibacteriaceae</taxon>
        <taxon>Microlunatus</taxon>
    </lineage>
</organism>
<dbReference type="Proteomes" id="UP000565572">
    <property type="component" value="Unassembled WGS sequence"/>
</dbReference>
<dbReference type="RefSeq" id="WP_183339135.1">
    <property type="nucleotide sequence ID" value="NZ_JACHZG010000001.1"/>
</dbReference>
<dbReference type="EMBL" id="JACHZG010000001">
    <property type="protein sequence ID" value="MBB3327735.1"/>
    <property type="molecule type" value="Genomic_DNA"/>
</dbReference>
<dbReference type="AlphaFoldDB" id="A0A7W5JWS7"/>
<evidence type="ECO:0008006" key="3">
    <source>
        <dbReference type="Google" id="ProtNLM"/>
    </source>
</evidence>
<reference evidence="1 2" key="1">
    <citation type="submission" date="2020-08" db="EMBL/GenBank/DDBJ databases">
        <title>Sequencing the genomes of 1000 actinobacteria strains.</title>
        <authorList>
            <person name="Klenk H.-P."/>
        </authorList>
    </citation>
    <scope>NUCLEOTIDE SEQUENCE [LARGE SCALE GENOMIC DNA]</scope>
    <source>
        <strain evidence="1 2">DSM 11053</strain>
    </source>
</reference>